<dbReference type="InterPro" id="IPR011032">
    <property type="entry name" value="GroES-like_sf"/>
</dbReference>
<keyword evidence="2" id="KW-0560">Oxidoreductase</keyword>
<dbReference type="RefSeq" id="WP_307229984.1">
    <property type="nucleotide sequence ID" value="NZ_JAUSTT010000014.1"/>
</dbReference>
<evidence type="ECO:0000256" key="2">
    <source>
        <dbReference type="ARBA" id="ARBA00023002"/>
    </source>
</evidence>
<dbReference type="CDD" id="cd05282">
    <property type="entry name" value="ETR_like"/>
    <property type="match status" value="1"/>
</dbReference>
<organism evidence="4 5">
    <name type="scientific">Bacillus chungangensis</name>
    <dbReference type="NCBI Taxonomy" id="587633"/>
    <lineage>
        <taxon>Bacteria</taxon>
        <taxon>Bacillati</taxon>
        <taxon>Bacillota</taxon>
        <taxon>Bacilli</taxon>
        <taxon>Bacillales</taxon>
        <taxon>Bacillaceae</taxon>
        <taxon>Bacillus</taxon>
    </lineage>
</organism>
<dbReference type="PANTHER" id="PTHR48106:SF2">
    <property type="entry name" value="ZN2+-BINDING DEHYDROGENASE"/>
    <property type="match status" value="1"/>
</dbReference>
<proteinExistence type="predicted"/>
<evidence type="ECO:0000259" key="3">
    <source>
        <dbReference type="SMART" id="SM00829"/>
    </source>
</evidence>
<comment type="caution">
    <text evidence="4">The sequence shown here is derived from an EMBL/GenBank/DDBJ whole genome shotgun (WGS) entry which is preliminary data.</text>
</comment>
<protein>
    <submittedName>
        <fullName evidence="4">NADPH:quinone reductase-like Zn-dependent oxidoreductase</fullName>
    </submittedName>
</protein>
<gene>
    <name evidence="4" type="ORF">J2S08_002514</name>
</gene>
<accession>A0ABT9WU06</accession>
<dbReference type="InterPro" id="IPR036291">
    <property type="entry name" value="NAD(P)-bd_dom_sf"/>
</dbReference>
<evidence type="ECO:0000313" key="5">
    <source>
        <dbReference type="Proteomes" id="UP001223586"/>
    </source>
</evidence>
<dbReference type="Gene3D" id="3.90.180.10">
    <property type="entry name" value="Medium-chain alcohol dehydrogenases, catalytic domain"/>
    <property type="match status" value="1"/>
</dbReference>
<dbReference type="EMBL" id="JAUSTT010000014">
    <property type="protein sequence ID" value="MDQ0176656.1"/>
    <property type="molecule type" value="Genomic_DNA"/>
</dbReference>
<dbReference type="SMART" id="SM00829">
    <property type="entry name" value="PKS_ER"/>
    <property type="match status" value="1"/>
</dbReference>
<keyword evidence="5" id="KW-1185">Reference proteome</keyword>
<dbReference type="SUPFAM" id="SSF51735">
    <property type="entry name" value="NAD(P)-binding Rossmann-fold domains"/>
    <property type="match status" value="1"/>
</dbReference>
<sequence length="338" mass="37693">MKVKNLVLQYEEFGDPLERLALHEMEITPLQPNEVLVKMIASPINPSDLIPIRGSYSHRISLPFIAGYEGVGVIVDVGKNTSASLIGKRALPLRGEGTWQQFVKSPSEFVIQVPDSFSNDVASQLYINPLTAWIICSEYLALKPGDTLLMNAGGSAIARFFTQLSNILGFSILLVIRNEIHRNELYELGAWKVFNSSTANINEAVMDVTGGKGVDVSIDSVGGESGELLAKCLKQNGRYLSLGLLSGIQVDWEKINKEFGIPPDLFSLRRWNQLASTSRWHQKFTEIIDLILKENIKLAKINGKYKFKDFKHALHHTQIPGNKGKVLLTHDLNDIRQQ</sequence>
<evidence type="ECO:0000256" key="1">
    <source>
        <dbReference type="ARBA" id="ARBA00022857"/>
    </source>
</evidence>
<dbReference type="Pfam" id="PF08240">
    <property type="entry name" value="ADH_N"/>
    <property type="match status" value="1"/>
</dbReference>
<dbReference type="Proteomes" id="UP001223586">
    <property type="component" value="Unassembled WGS sequence"/>
</dbReference>
<reference evidence="4 5" key="1">
    <citation type="submission" date="2023-07" db="EMBL/GenBank/DDBJ databases">
        <title>Genomic Encyclopedia of Type Strains, Phase IV (KMG-IV): sequencing the most valuable type-strain genomes for metagenomic binning, comparative biology and taxonomic classification.</title>
        <authorList>
            <person name="Goeker M."/>
        </authorList>
    </citation>
    <scope>NUCLEOTIDE SEQUENCE [LARGE SCALE GENOMIC DNA]</scope>
    <source>
        <strain evidence="4 5">DSM 23837</strain>
    </source>
</reference>
<dbReference type="SUPFAM" id="SSF50129">
    <property type="entry name" value="GroES-like"/>
    <property type="match status" value="1"/>
</dbReference>
<dbReference type="InterPro" id="IPR020843">
    <property type="entry name" value="ER"/>
</dbReference>
<keyword evidence="1" id="KW-0521">NADP</keyword>
<feature type="domain" description="Enoyl reductase (ER)" evidence="3">
    <location>
        <begin position="15"/>
        <end position="328"/>
    </location>
</feature>
<dbReference type="Gene3D" id="3.40.50.720">
    <property type="entry name" value="NAD(P)-binding Rossmann-like Domain"/>
    <property type="match status" value="1"/>
</dbReference>
<dbReference type="Pfam" id="PF00107">
    <property type="entry name" value="ADH_zinc_N"/>
    <property type="match status" value="1"/>
</dbReference>
<dbReference type="InterPro" id="IPR013149">
    <property type="entry name" value="ADH-like_C"/>
</dbReference>
<evidence type="ECO:0000313" key="4">
    <source>
        <dbReference type="EMBL" id="MDQ0176656.1"/>
    </source>
</evidence>
<dbReference type="InterPro" id="IPR013154">
    <property type="entry name" value="ADH-like_N"/>
</dbReference>
<name>A0ABT9WU06_9BACI</name>
<dbReference type="PANTHER" id="PTHR48106">
    <property type="entry name" value="QUINONE OXIDOREDUCTASE PIG3-RELATED"/>
    <property type="match status" value="1"/>
</dbReference>